<proteinExistence type="predicted"/>
<gene>
    <name evidence="3" type="ORF">FANTH_13339</name>
</gene>
<comment type="caution">
    <text evidence="3">The sequence shown here is derived from an EMBL/GenBank/DDBJ whole genome shotgun (WGS) entry which is preliminary data.</text>
</comment>
<feature type="region of interest" description="Disordered" evidence="1">
    <location>
        <begin position="142"/>
        <end position="167"/>
    </location>
</feature>
<evidence type="ECO:0000313" key="4">
    <source>
        <dbReference type="Proteomes" id="UP000573603"/>
    </source>
</evidence>
<name>A0A8H4YPG4_9HYPO</name>
<feature type="chain" id="PRO_5034916724" evidence="2">
    <location>
        <begin position="27"/>
        <end position="167"/>
    </location>
</feature>
<protein>
    <submittedName>
        <fullName evidence="3">Uncharacterized protein</fullName>
    </submittedName>
</protein>
<feature type="compositionally biased region" description="Basic and acidic residues" evidence="1">
    <location>
        <begin position="156"/>
        <end position="167"/>
    </location>
</feature>
<evidence type="ECO:0000256" key="2">
    <source>
        <dbReference type="SAM" id="SignalP"/>
    </source>
</evidence>
<organism evidence="3 4">
    <name type="scientific">Fusarium anthophilum</name>
    <dbReference type="NCBI Taxonomy" id="48485"/>
    <lineage>
        <taxon>Eukaryota</taxon>
        <taxon>Fungi</taxon>
        <taxon>Dikarya</taxon>
        <taxon>Ascomycota</taxon>
        <taxon>Pezizomycotina</taxon>
        <taxon>Sordariomycetes</taxon>
        <taxon>Hypocreomycetidae</taxon>
        <taxon>Hypocreales</taxon>
        <taxon>Nectriaceae</taxon>
        <taxon>Fusarium</taxon>
        <taxon>Fusarium fujikuroi species complex</taxon>
    </lineage>
</organism>
<reference evidence="3 4" key="1">
    <citation type="journal article" date="2020" name="BMC Genomics">
        <title>Correction to: Identification and distribution of gene clusters required for synthesis of sphingolipid metabolism inhibitors in diverse species of the filamentous fungus Fusarium.</title>
        <authorList>
            <person name="Kim H.S."/>
            <person name="Lohmar J.M."/>
            <person name="Busman M."/>
            <person name="Brown D.W."/>
            <person name="Naumann T.A."/>
            <person name="Divon H.H."/>
            <person name="Lysoe E."/>
            <person name="Uhlig S."/>
            <person name="Proctor R.H."/>
        </authorList>
    </citation>
    <scope>NUCLEOTIDE SEQUENCE [LARGE SCALE GENOMIC DNA]</scope>
    <source>
        <strain evidence="3 4">NRRL 25214</strain>
    </source>
</reference>
<dbReference type="EMBL" id="JABEVY010000475">
    <property type="protein sequence ID" value="KAF5231671.1"/>
    <property type="molecule type" value="Genomic_DNA"/>
</dbReference>
<dbReference type="AlphaFoldDB" id="A0A8H4YPG4"/>
<dbReference type="Proteomes" id="UP000573603">
    <property type="component" value="Unassembled WGS sequence"/>
</dbReference>
<keyword evidence="4" id="KW-1185">Reference proteome</keyword>
<accession>A0A8H4YPG4</accession>
<feature type="signal peptide" evidence="2">
    <location>
        <begin position="1"/>
        <end position="26"/>
    </location>
</feature>
<evidence type="ECO:0000256" key="1">
    <source>
        <dbReference type="SAM" id="MobiDB-lite"/>
    </source>
</evidence>
<sequence>MAKFNSPVHSFIQVFAALPFFSAVAAATTPLSNTQLIPANTITACYDSDANSLLLYASGTHVDITKDIAFVQKPLDGGLLFALQGQVGPVTNGQSYYEITDNFDIELPSMVYPSDTVVVDTENHKQWVVDILYSDDGCASMGSSLGSHQRRARRQLNKERLGHKHDE</sequence>
<evidence type="ECO:0000313" key="3">
    <source>
        <dbReference type="EMBL" id="KAF5231671.1"/>
    </source>
</evidence>
<keyword evidence="2" id="KW-0732">Signal</keyword>